<proteinExistence type="predicted"/>
<evidence type="ECO:0000313" key="3">
    <source>
        <dbReference type="EMBL" id="QMV40145.1"/>
    </source>
</evidence>
<keyword evidence="4" id="KW-1185">Reference proteome</keyword>
<dbReference type="Proteomes" id="UP000515679">
    <property type="component" value="Chromosome"/>
</dbReference>
<protein>
    <submittedName>
        <fullName evidence="3">Uncharacterized protein</fullName>
    </submittedName>
</protein>
<gene>
    <name evidence="3" type="ORF">FPL14_02220</name>
</gene>
<feature type="transmembrane region" description="Helical" evidence="2">
    <location>
        <begin position="37"/>
        <end position="54"/>
    </location>
</feature>
<reference evidence="3 4" key="1">
    <citation type="submission" date="2019-07" db="EMBL/GenBank/DDBJ databases">
        <authorList>
            <person name="Kim J.K."/>
            <person name="Cheong H.-M."/>
            <person name="Choi Y."/>
            <person name="Hwang K.J."/>
            <person name="Lee S."/>
            <person name="Choi C."/>
        </authorList>
    </citation>
    <scope>NUCLEOTIDE SEQUENCE [LARGE SCALE GENOMIC DNA]</scope>
    <source>
        <strain evidence="3 4">KS 22</strain>
    </source>
</reference>
<dbReference type="EMBL" id="CP041969">
    <property type="protein sequence ID" value="QMV40145.1"/>
    <property type="molecule type" value="Genomic_DNA"/>
</dbReference>
<feature type="transmembrane region" description="Helical" evidence="2">
    <location>
        <begin position="7"/>
        <end position="25"/>
    </location>
</feature>
<name>A0A7G5BT61_9BACL</name>
<keyword evidence="2" id="KW-0812">Transmembrane</keyword>
<evidence type="ECO:0000313" key="4">
    <source>
        <dbReference type="Proteomes" id="UP000515679"/>
    </source>
</evidence>
<sequence>MIGSWRLNVGFGAFGALLTFLFSLSNNPIGTTCLRSLYAFLVFAILAFVVRVVLGQLLHPAKKPQAPEDLPSDNERGAMLDVTTPDEGDSLSEMMKEQWADGKGEPIKGFQPLQPTRLVSLDNPNPEEVVQALRRLTDE</sequence>
<evidence type="ECO:0000256" key="2">
    <source>
        <dbReference type="SAM" id="Phobius"/>
    </source>
</evidence>
<feature type="compositionally biased region" description="Basic and acidic residues" evidence="1">
    <location>
        <begin position="94"/>
        <end position="106"/>
    </location>
</feature>
<evidence type="ECO:0000256" key="1">
    <source>
        <dbReference type="SAM" id="MobiDB-lite"/>
    </source>
</evidence>
<keyword evidence="2" id="KW-1133">Transmembrane helix</keyword>
<dbReference type="KEGG" id="cchl:FPL14_02220"/>
<keyword evidence="2" id="KW-0472">Membrane</keyword>
<dbReference type="RefSeq" id="WP_182301504.1">
    <property type="nucleotide sequence ID" value="NZ_CP041969.1"/>
</dbReference>
<accession>A0A7G5BT61</accession>
<organism evidence="3 4">
    <name type="scientific">Cohnella cholangitidis</name>
    <dbReference type="NCBI Taxonomy" id="2598458"/>
    <lineage>
        <taxon>Bacteria</taxon>
        <taxon>Bacillati</taxon>
        <taxon>Bacillota</taxon>
        <taxon>Bacilli</taxon>
        <taxon>Bacillales</taxon>
        <taxon>Paenibacillaceae</taxon>
        <taxon>Cohnella</taxon>
    </lineage>
</organism>
<dbReference type="AlphaFoldDB" id="A0A7G5BT61"/>
<feature type="region of interest" description="Disordered" evidence="1">
    <location>
        <begin position="62"/>
        <end position="108"/>
    </location>
</feature>